<feature type="region of interest" description="Disordered" evidence="7">
    <location>
        <begin position="1342"/>
        <end position="1373"/>
    </location>
</feature>
<evidence type="ECO:0000259" key="8">
    <source>
        <dbReference type="Pfam" id="PF03941"/>
    </source>
</evidence>
<organism evidence="9 10">
    <name type="scientific">Plasmodium inui San Antonio 1</name>
    <dbReference type="NCBI Taxonomy" id="1237626"/>
    <lineage>
        <taxon>Eukaryota</taxon>
        <taxon>Sar</taxon>
        <taxon>Alveolata</taxon>
        <taxon>Apicomplexa</taxon>
        <taxon>Aconoidasida</taxon>
        <taxon>Haemosporida</taxon>
        <taxon>Plasmodiidae</taxon>
        <taxon>Plasmodium</taxon>
        <taxon>Plasmodium (Plasmodium)</taxon>
    </lineage>
</organism>
<dbReference type="OrthoDB" id="339519at2759"/>
<dbReference type="RefSeq" id="XP_008815715.1">
    <property type="nucleotide sequence ID" value="XM_008817493.1"/>
</dbReference>
<evidence type="ECO:0000313" key="9">
    <source>
        <dbReference type="EMBL" id="EUD67705.1"/>
    </source>
</evidence>
<dbReference type="VEuPathDB" id="PlasmoDB:C922_01893"/>
<dbReference type="Proteomes" id="UP000030640">
    <property type="component" value="Unassembled WGS sequence"/>
</dbReference>
<dbReference type="EMBL" id="KI965465">
    <property type="protein sequence ID" value="EUD67705.1"/>
    <property type="molecule type" value="Genomic_DNA"/>
</dbReference>
<sequence>MDDDLSISADATQTNDGGYLLNVDDGEDAPGREKMHTFKSCGESQSGSPRERNKKRKKKKKKEQFKRDNNLAAFDYRKYYERVNKWNEKRRAYTKTENYGAEKKATSKVWKAKESEKEGKKCAKRKYQISQCLSIHQRKNKANGSNEKDRCGPKRGGDPLSKWAKEARSSVKIVNTCSNCGSGNCGGSNNQAGREEKISSPCGRNVNQEVNQLGLVSQVDEEPGRKEKEEAQTNEWSNEKSEHYNHTRDPLMVNHEEQSLSPFICLSECKRHKQDQVEKTSDMHNNASSNETIVENEEKMAYSNKTIADSFDDVVTLSLRASNGATFDDSQFSGDHFGGDHTNGDYLNEDYHNGGYHNFLRNRTILMKPNEPNSQTFVPPLEKPNGLLICRQREKDMVKQGTKRTVKGTPKTSIYNERIQFDVSDPTRISHEEDILIHTLKMHDPFCTHNGGNNSIHSTGCQNTFASYYEPNGATYEGIYKGIYKGNYGGRYGGNYGSSCDPLPTRFPHRYYKWPPLSIKNPFAFIYKSAKFFGHVQEACKKRTTREAQPHSSSTTTTTTINVYAKRKKIYTKEQHIDEEAIRKLAVSKEDPLFNFEMDNFNSSEKSSLPIWEGSRSKVQGTFQRCSWRDNKMRSDFTKQLGVTPPQEKLLKRVTSVEELHTCDTNEEGIRKERKMPIISMVESAPEADEGVNLPRRHTTVEEEEEGEEEKEEKPMNKHKRLIGVGKKDTDRNFDIFLSLFMKHEKKEAFLFCLICDEELTENSIFFQNCIKPMLDEYRRSKLEKVKKVKKEKDISPDASLSDIPINKIILEIMIPSIKKKYLKYVSGLYDKKESTANNDINGSDELQKEVLEINQKMQNLNIKSLDKHSTEVDIKEASRYEKKIKLIEKPKWSNEQNLKKLLLKQQNYNPFTIFGTSIKEVHLEEVFTLDVYNNYVTNEDRFRNKILYDLYVGKYIQNLYHKIDYQEWTFVLDSLKKQWKYFTNLECNMFLDPLLLEEILWYIDENKMYKDKSEEMYTYEYCFCPTPDPAKEMNLNDVKHFATSMAERYTFHQDVKYKKLSLNEERFSPHKTLILKYDDVSVEQDVLTYPGKQKEKLTKEALLFNVPRPSSTFYYDSDFFENKVKKHMFRKKVKHCKGNLDVNSPSSKEEEPFTIKYKSKKWTSQKFFDNFFSNYYLYNFDRMDSLPEYIPILMPERSGRDTNFIHFSEPYHKIAKHDRLGDPELKRVLAQNIYDNVKNSITYLEETQYNPCECNNCRSDIADAPLEDTKLRKSVLIPKLGYKEESPKACVEDTEITPNSLQPISAIEGETSLHPKTYNILKNQKDSLEIHHSIPPLKCESFSEFTPRSSRPHQKSQHLPKEEDKMNNHRYGEYSPMNGFGYTHHNDMNANGFCTNTYNRDLANLTMQQHNMHGRNNLMFEDGNIPYGLYGQSNYTGTNSLMCGGSAPLNDPKMMYRRNHETKEPFYNPYPMGSGMGYNMPFLPPQAYYPGMKRNLAKDGYTHGCHYMNNASNNGAISKYPSESVADNCPKKESYRKNQSKVKKGDIDINIETSSSTRKGVIIDLNIGVGN</sequence>
<evidence type="ECO:0000256" key="1">
    <source>
        <dbReference type="ARBA" id="ARBA00004123"/>
    </source>
</evidence>
<comment type="similarity">
    <text evidence="3">Belongs to the INCENP family.</text>
</comment>
<dbReference type="GO" id="GO:0005634">
    <property type="term" value="C:nucleus"/>
    <property type="evidence" value="ECO:0007669"/>
    <property type="project" value="UniProtKB-SubCell"/>
</dbReference>
<keyword evidence="6" id="KW-0539">Nucleus</keyword>
<feature type="region of interest" description="Disordered" evidence="7">
    <location>
        <begin position="1"/>
        <end position="69"/>
    </location>
</feature>
<comment type="subcellular location">
    <subcellularLocation>
        <location evidence="2">Cytoplasm</location>
        <location evidence="2">Cytoskeleton</location>
        <location evidence="2">Spindle</location>
    </subcellularLocation>
    <subcellularLocation>
        <location evidence="1">Nucleus</location>
    </subcellularLocation>
</comment>
<evidence type="ECO:0000256" key="4">
    <source>
        <dbReference type="ARBA" id="ARBA00022490"/>
    </source>
</evidence>
<evidence type="ECO:0000256" key="3">
    <source>
        <dbReference type="ARBA" id="ARBA00010042"/>
    </source>
</evidence>
<gene>
    <name evidence="9" type="ORF">C922_01893</name>
</gene>
<evidence type="ECO:0000256" key="6">
    <source>
        <dbReference type="ARBA" id="ARBA00023242"/>
    </source>
</evidence>
<keyword evidence="10" id="KW-1185">Reference proteome</keyword>
<proteinExistence type="inferred from homology"/>
<keyword evidence="4" id="KW-0963">Cytoplasm</keyword>
<accession>W7A7T3</accession>
<feature type="region of interest" description="Disordered" evidence="7">
    <location>
        <begin position="137"/>
        <end position="165"/>
    </location>
</feature>
<keyword evidence="5" id="KW-0206">Cytoskeleton</keyword>
<evidence type="ECO:0000313" key="10">
    <source>
        <dbReference type="Proteomes" id="UP000030640"/>
    </source>
</evidence>
<dbReference type="GO" id="GO:0005819">
    <property type="term" value="C:spindle"/>
    <property type="evidence" value="ECO:0007669"/>
    <property type="project" value="UniProtKB-SubCell"/>
</dbReference>
<feature type="compositionally biased region" description="Acidic residues" evidence="7">
    <location>
        <begin position="702"/>
        <end position="711"/>
    </location>
</feature>
<reference evidence="9 10" key="1">
    <citation type="submission" date="2013-02" db="EMBL/GenBank/DDBJ databases">
        <title>The Genome Sequence of Plasmodium inui San Antonio 1.</title>
        <authorList>
            <consortium name="The Broad Institute Genome Sequencing Platform"/>
            <consortium name="The Broad Institute Genome Sequencing Center for Infectious Disease"/>
            <person name="Neafsey D."/>
            <person name="Cheeseman I."/>
            <person name="Volkman S."/>
            <person name="Adams J."/>
            <person name="Walker B."/>
            <person name="Young S.K."/>
            <person name="Zeng Q."/>
            <person name="Gargeya S."/>
            <person name="Fitzgerald M."/>
            <person name="Haas B."/>
            <person name="Abouelleil A."/>
            <person name="Alvarado L."/>
            <person name="Arachchi H.M."/>
            <person name="Berlin A.M."/>
            <person name="Chapman S.B."/>
            <person name="Dewar J."/>
            <person name="Goldberg J."/>
            <person name="Griggs A."/>
            <person name="Gujja S."/>
            <person name="Hansen M."/>
            <person name="Howarth C."/>
            <person name="Imamovic A."/>
            <person name="Larimer J."/>
            <person name="McCowan C."/>
            <person name="Murphy C."/>
            <person name="Neiman D."/>
            <person name="Pearson M."/>
            <person name="Priest M."/>
            <person name="Roberts A."/>
            <person name="Saif S."/>
            <person name="Shea T."/>
            <person name="Sisk P."/>
            <person name="Sykes S."/>
            <person name="Wortman J."/>
            <person name="Nusbaum C."/>
            <person name="Birren B."/>
        </authorList>
    </citation>
    <scope>NUCLEOTIDE SEQUENCE [LARGE SCALE GENOMIC DNA]</scope>
    <source>
        <strain evidence="9 10">San Antonio 1</strain>
    </source>
</reference>
<dbReference type="GeneID" id="20037167"/>
<evidence type="ECO:0000256" key="5">
    <source>
        <dbReference type="ARBA" id="ARBA00023212"/>
    </source>
</evidence>
<feature type="compositionally biased region" description="Basic and acidic residues" evidence="7">
    <location>
        <begin position="100"/>
        <end position="121"/>
    </location>
</feature>
<feature type="compositionally biased region" description="Basic residues" evidence="7">
    <location>
        <begin position="52"/>
        <end position="64"/>
    </location>
</feature>
<feature type="compositionally biased region" description="Basic and acidic residues" evidence="7">
    <location>
        <begin position="146"/>
        <end position="165"/>
    </location>
</feature>
<evidence type="ECO:0000256" key="7">
    <source>
        <dbReference type="SAM" id="MobiDB-lite"/>
    </source>
</evidence>
<evidence type="ECO:0000256" key="2">
    <source>
        <dbReference type="ARBA" id="ARBA00004186"/>
    </source>
</evidence>
<protein>
    <recommendedName>
        <fullName evidence="8">Inner centromere protein ARK-binding domain-containing protein</fullName>
    </recommendedName>
</protein>
<dbReference type="InterPro" id="IPR005635">
    <property type="entry name" value="Inner_centromere_prot_ARK-bd"/>
</dbReference>
<name>W7A7T3_9APIC</name>
<feature type="compositionally biased region" description="Basic and acidic residues" evidence="7">
    <location>
        <begin position="222"/>
        <end position="243"/>
    </location>
</feature>
<feature type="compositionally biased region" description="Basic and acidic residues" evidence="7">
    <location>
        <begin position="1360"/>
        <end position="1373"/>
    </location>
</feature>
<feature type="region of interest" description="Disordered" evidence="7">
    <location>
        <begin position="219"/>
        <end position="243"/>
    </location>
</feature>
<feature type="region of interest" description="Disordered" evidence="7">
    <location>
        <begin position="95"/>
        <end position="122"/>
    </location>
</feature>
<dbReference type="Pfam" id="PF03941">
    <property type="entry name" value="INCENP_ARK-bind"/>
    <property type="match status" value="1"/>
</dbReference>
<feature type="domain" description="Inner centromere protein ARK-binding" evidence="8">
    <location>
        <begin position="891"/>
        <end position="928"/>
    </location>
</feature>
<feature type="region of interest" description="Disordered" evidence="7">
    <location>
        <begin position="697"/>
        <end position="717"/>
    </location>
</feature>